<gene>
    <name evidence="7" type="primary">aaeA_1</name>
    <name evidence="7" type="ORF">PWN146_00522</name>
</gene>
<evidence type="ECO:0000256" key="1">
    <source>
        <dbReference type="ARBA" id="ARBA00009477"/>
    </source>
</evidence>
<reference evidence="7" key="1">
    <citation type="submission" date="2016-05" db="EMBL/GenBank/DDBJ databases">
        <authorList>
            <person name="Cock P.J.A."/>
            <person name="Cock P.J.A."/>
        </authorList>
    </citation>
    <scope>NUCLEOTIDE SEQUENCE</scope>
    <source>
        <strain evidence="7">PWN146_assembly</strain>
    </source>
</reference>
<feature type="domain" description="Multidrug resistance protein MdtA-like barrel-sandwich hybrid" evidence="5">
    <location>
        <begin position="47"/>
        <end position="185"/>
    </location>
</feature>
<protein>
    <submittedName>
        <fullName evidence="7">p-hydroxybenzoic acid efflux pump subunit AaeA</fullName>
    </submittedName>
</protein>
<keyword evidence="4" id="KW-0472">Membrane</keyword>
<dbReference type="NCBIfam" id="TIGR01730">
    <property type="entry name" value="RND_mfp"/>
    <property type="match status" value="1"/>
</dbReference>
<dbReference type="Gene3D" id="2.40.50.100">
    <property type="match status" value="1"/>
</dbReference>
<dbReference type="SUPFAM" id="SSF111369">
    <property type="entry name" value="HlyD-like secretion proteins"/>
    <property type="match status" value="1"/>
</dbReference>
<keyword evidence="2" id="KW-0812">Transmembrane</keyword>
<dbReference type="InterPro" id="IPR058634">
    <property type="entry name" value="AaeA-lik-b-barrel"/>
</dbReference>
<dbReference type="PANTHER" id="PTHR30367:SF12">
    <property type="entry name" value="P-HYDROXYBENZOIC ACID EFFLUX PUMP SUBUNIT AAEA"/>
    <property type="match status" value="1"/>
</dbReference>
<evidence type="ECO:0000256" key="4">
    <source>
        <dbReference type="ARBA" id="ARBA00023136"/>
    </source>
</evidence>
<dbReference type="PANTHER" id="PTHR30367">
    <property type="entry name" value="P-HYDROXYBENZOIC ACID EFFLUX PUMP SUBUNIT AAEA-RELATED"/>
    <property type="match status" value="1"/>
</dbReference>
<keyword evidence="3" id="KW-1133">Transmembrane helix</keyword>
<name>A0A1C3H9Z9_SERMA</name>
<evidence type="ECO:0000256" key="3">
    <source>
        <dbReference type="ARBA" id="ARBA00022989"/>
    </source>
</evidence>
<dbReference type="GO" id="GO:0016020">
    <property type="term" value="C:membrane"/>
    <property type="evidence" value="ECO:0007669"/>
    <property type="project" value="InterPro"/>
</dbReference>
<feature type="domain" description="p-hydroxybenzoic acid efflux pump subunit AaeA-like beta-barrel" evidence="6">
    <location>
        <begin position="189"/>
        <end position="286"/>
    </location>
</feature>
<dbReference type="InterPro" id="IPR058625">
    <property type="entry name" value="MdtA-like_BSH"/>
</dbReference>
<evidence type="ECO:0000259" key="6">
    <source>
        <dbReference type="Pfam" id="PF25963"/>
    </source>
</evidence>
<proteinExistence type="inferred from homology"/>
<dbReference type="EMBL" id="LT575490">
    <property type="protein sequence ID" value="SAY41858.1"/>
    <property type="molecule type" value="Genomic_DNA"/>
</dbReference>
<evidence type="ECO:0000313" key="7">
    <source>
        <dbReference type="EMBL" id="SAY41858.1"/>
    </source>
</evidence>
<sequence length="306" mass="33348">MSLPVNKLFRVLFTLGACAAALSLVVALWKAYVIAPWTRDGRVSADVVHIAPEVAGTVLEVAVEDNQRVKRGDVLYRIDPQRFKLAETQANAQLAAAEETLHQRQEEAKRRRGLDEIVPLEDIRRAGRSVAIAQADMQKAQAALHIAQLNLERSVLRAPADGFITHLRLRQGDYALVGQANIALIDATSFRVTGYFEETKLRRITVGAPASIRLMGSDKPLAGHVASIGRGISDDNGNLGNNGLPTVTPTFSWIRLAQRIPVRIALDDLPANVLLAAGMTASIDITPPDQENVAHGRLTDWLHAMM</sequence>
<dbReference type="GO" id="GO:0022857">
    <property type="term" value="F:transmembrane transporter activity"/>
    <property type="evidence" value="ECO:0007669"/>
    <property type="project" value="InterPro"/>
</dbReference>
<dbReference type="AlphaFoldDB" id="A0A1C3H9Z9"/>
<dbReference type="Pfam" id="PF25963">
    <property type="entry name" value="Beta-barrel_AAEA"/>
    <property type="match status" value="1"/>
</dbReference>
<comment type="similarity">
    <text evidence="1">Belongs to the membrane fusion protein (MFP) (TC 8.A.1) family.</text>
</comment>
<organism evidence="7">
    <name type="scientific">Serratia marcescens</name>
    <dbReference type="NCBI Taxonomy" id="615"/>
    <lineage>
        <taxon>Bacteria</taxon>
        <taxon>Pseudomonadati</taxon>
        <taxon>Pseudomonadota</taxon>
        <taxon>Gammaproteobacteria</taxon>
        <taxon>Enterobacterales</taxon>
        <taxon>Yersiniaceae</taxon>
        <taxon>Serratia</taxon>
    </lineage>
</organism>
<evidence type="ECO:0000256" key="2">
    <source>
        <dbReference type="ARBA" id="ARBA00022692"/>
    </source>
</evidence>
<dbReference type="InterPro" id="IPR006143">
    <property type="entry name" value="RND_pump_MFP"/>
</dbReference>
<dbReference type="InterPro" id="IPR050393">
    <property type="entry name" value="MFP_Efflux_Pump"/>
</dbReference>
<dbReference type="Pfam" id="PF25917">
    <property type="entry name" value="BSH_RND"/>
    <property type="match status" value="1"/>
</dbReference>
<dbReference type="Gene3D" id="2.40.30.170">
    <property type="match status" value="1"/>
</dbReference>
<accession>A0A1C3H9Z9</accession>
<evidence type="ECO:0000259" key="5">
    <source>
        <dbReference type="Pfam" id="PF25917"/>
    </source>
</evidence>